<proteinExistence type="predicted"/>
<sequence>MSTAIIMMCFSSIARFNDVIFVSLFLNSIFKLLRHCLVVAVNDVGLFASLRGEEEKNKKKQKQKQKRKKKRERISTVAQCMIQMPRSAVVHRSGTAFFFFVAWR</sequence>
<reference evidence="3" key="1">
    <citation type="submission" date="2021-01" db="EMBL/GenBank/DDBJ databases">
        <authorList>
            <person name="Corre E."/>
            <person name="Pelletier E."/>
            <person name="Niang G."/>
            <person name="Scheremetjew M."/>
            <person name="Finn R."/>
            <person name="Kale V."/>
            <person name="Holt S."/>
            <person name="Cochrane G."/>
            <person name="Meng A."/>
            <person name="Brown T."/>
            <person name="Cohen L."/>
        </authorList>
    </citation>
    <scope>NUCLEOTIDE SEQUENCE</scope>
    <source>
        <strain evidence="3">CCMP622</strain>
    </source>
</reference>
<feature type="compositionally biased region" description="Basic residues" evidence="1">
    <location>
        <begin position="58"/>
        <end position="72"/>
    </location>
</feature>
<feature type="region of interest" description="Disordered" evidence="1">
    <location>
        <begin position="53"/>
        <end position="73"/>
    </location>
</feature>
<evidence type="ECO:0000313" key="3">
    <source>
        <dbReference type="EMBL" id="CAD9772248.1"/>
    </source>
</evidence>
<evidence type="ECO:0000256" key="1">
    <source>
        <dbReference type="SAM" id="MobiDB-lite"/>
    </source>
</evidence>
<organism evidence="3">
    <name type="scientific">Lotharella oceanica</name>
    <dbReference type="NCBI Taxonomy" id="641309"/>
    <lineage>
        <taxon>Eukaryota</taxon>
        <taxon>Sar</taxon>
        <taxon>Rhizaria</taxon>
        <taxon>Cercozoa</taxon>
        <taxon>Chlorarachniophyceae</taxon>
        <taxon>Lotharella</taxon>
    </lineage>
</organism>
<gene>
    <name evidence="2" type="ORF">LSP00402_LOCUS16237</name>
    <name evidence="3" type="ORF">LSP00402_LOCUS16238</name>
</gene>
<protein>
    <submittedName>
        <fullName evidence="3">Uncharacterized protein</fullName>
    </submittedName>
</protein>
<dbReference type="AlphaFoldDB" id="A0A7S2XEZ8"/>
<dbReference type="EMBL" id="HBHP01026130">
    <property type="protein sequence ID" value="CAD9772247.1"/>
    <property type="molecule type" value="Transcribed_RNA"/>
</dbReference>
<accession>A0A7S2XEZ8</accession>
<dbReference type="EMBL" id="HBHP01026131">
    <property type="protein sequence ID" value="CAD9772248.1"/>
    <property type="molecule type" value="Transcribed_RNA"/>
</dbReference>
<name>A0A7S2XEZ8_9EUKA</name>
<evidence type="ECO:0000313" key="2">
    <source>
        <dbReference type="EMBL" id="CAD9772247.1"/>
    </source>
</evidence>